<proteinExistence type="predicted"/>
<dbReference type="PANTHER" id="PTHR47618">
    <property type="entry name" value="BIFUNCTIONAL OLIGORIBONUCLEASE AND PAP PHOSPHATASE NRNA"/>
    <property type="match status" value="1"/>
</dbReference>
<feature type="domain" description="DDH" evidence="1">
    <location>
        <begin position="19"/>
        <end position="169"/>
    </location>
</feature>
<organism evidence="2">
    <name type="scientific">marine sediment metagenome</name>
    <dbReference type="NCBI Taxonomy" id="412755"/>
    <lineage>
        <taxon>unclassified sequences</taxon>
        <taxon>metagenomes</taxon>
        <taxon>ecological metagenomes</taxon>
    </lineage>
</organism>
<evidence type="ECO:0000259" key="1">
    <source>
        <dbReference type="Pfam" id="PF01368"/>
    </source>
</evidence>
<gene>
    <name evidence="2" type="ORF">S03H2_04804</name>
</gene>
<sequence length="172" mass="18769">MVNNNDFQKAVGLIEKASNILITTHIRPDGDACGSIAALSDVLAALGKKVKPILLSPVPEWYEFLFVEKLPILGSDVSLEQLKQGQFCKPDLIMIIDTNSYSQLPQFDQYLKQNDKSVLVIDHHVTADGLGDVELIDTTAAGTGLIVFELLKYASWPVTKKIAQALFVAVAT</sequence>
<evidence type="ECO:0000313" key="2">
    <source>
        <dbReference type="EMBL" id="GAH22446.1"/>
    </source>
</evidence>
<dbReference type="Pfam" id="PF01368">
    <property type="entry name" value="DHH"/>
    <property type="match status" value="1"/>
</dbReference>
<dbReference type="InterPro" id="IPR038763">
    <property type="entry name" value="DHH_sf"/>
</dbReference>
<dbReference type="InterPro" id="IPR051319">
    <property type="entry name" value="Oligoribo/pAp-PDE_c-di-AMP_PDE"/>
</dbReference>
<protein>
    <recommendedName>
        <fullName evidence="1">DDH domain-containing protein</fullName>
    </recommendedName>
</protein>
<dbReference type="AlphaFoldDB" id="X1DNC9"/>
<feature type="non-terminal residue" evidence="2">
    <location>
        <position position="172"/>
    </location>
</feature>
<dbReference type="SUPFAM" id="SSF64182">
    <property type="entry name" value="DHH phosphoesterases"/>
    <property type="match status" value="1"/>
</dbReference>
<name>X1DNC9_9ZZZZ</name>
<dbReference type="Gene3D" id="3.90.1640.10">
    <property type="entry name" value="inorganic pyrophosphatase (n-terminal core)"/>
    <property type="match status" value="1"/>
</dbReference>
<comment type="caution">
    <text evidence="2">The sequence shown here is derived from an EMBL/GenBank/DDBJ whole genome shotgun (WGS) entry which is preliminary data.</text>
</comment>
<reference evidence="2" key="1">
    <citation type="journal article" date="2014" name="Front. Microbiol.">
        <title>High frequency of phylogenetically diverse reductive dehalogenase-homologous genes in deep subseafloor sedimentary metagenomes.</title>
        <authorList>
            <person name="Kawai M."/>
            <person name="Futagami T."/>
            <person name="Toyoda A."/>
            <person name="Takaki Y."/>
            <person name="Nishi S."/>
            <person name="Hori S."/>
            <person name="Arai W."/>
            <person name="Tsubouchi T."/>
            <person name="Morono Y."/>
            <person name="Uchiyama I."/>
            <person name="Ito T."/>
            <person name="Fujiyama A."/>
            <person name="Inagaki F."/>
            <person name="Takami H."/>
        </authorList>
    </citation>
    <scope>NUCLEOTIDE SEQUENCE</scope>
    <source>
        <strain evidence="2">Expedition CK06-06</strain>
    </source>
</reference>
<dbReference type="EMBL" id="BARU01001945">
    <property type="protein sequence ID" value="GAH22446.1"/>
    <property type="molecule type" value="Genomic_DNA"/>
</dbReference>
<dbReference type="InterPro" id="IPR001667">
    <property type="entry name" value="DDH_dom"/>
</dbReference>
<accession>X1DNC9</accession>
<dbReference type="PANTHER" id="PTHR47618:SF1">
    <property type="entry name" value="BIFUNCTIONAL OLIGORIBONUCLEASE AND PAP PHOSPHATASE NRNA"/>
    <property type="match status" value="1"/>
</dbReference>